<dbReference type="SUPFAM" id="SSF54001">
    <property type="entry name" value="Cysteine proteinases"/>
    <property type="match status" value="1"/>
</dbReference>
<keyword evidence="4" id="KW-0378">Hydrolase</keyword>
<accession>A0ABT3PK01</accession>
<feature type="domain" description="NlpC/P60" evidence="6">
    <location>
        <begin position="77"/>
        <end position="198"/>
    </location>
</feature>
<evidence type="ECO:0000256" key="1">
    <source>
        <dbReference type="ARBA" id="ARBA00007074"/>
    </source>
</evidence>
<dbReference type="PROSITE" id="PS51935">
    <property type="entry name" value="NLPC_P60"/>
    <property type="match status" value="1"/>
</dbReference>
<evidence type="ECO:0000256" key="4">
    <source>
        <dbReference type="ARBA" id="ARBA00022801"/>
    </source>
</evidence>
<keyword evidence="5" id="KW-0788">Thiol protease</keyword>
<comment type="caution">
    <text evidence="7">The sequence shown here is derived from an EMBL/GenBank/DDBJ whole genome shotgun (WGS) entry which is preliminary data.</text>
</comment>
<evidence type="ECO:0000256" key="5">
    <source>
        <dbReference type="ARBA" id="ARBA00022807"/>
    </source>
</evidence>
<keyword evidence="2" id="KW-0645">Protease</keyword>
<organism evidence="7 8">
    <name type="scientific">Fodinibius salsisoli</name>
    <dbReference type="NCBI Taxonomy" id="2820877"/>
    <lineage>
        <taxon>Bacteria</taxon>
        <taxon>Pseudomonadati</taxon>
        <taxon>Balneolota</taxon>
        <taxon>Balneolia</taxon>
        <taxon>Balneolales</taxon>
        <taxon>Balneolaceae</taxon>
        <taxon>Fodinibius</taxon>
    </lineage>
</organism>
<dbReference type="EMBL" id="JAGGJA010000003">
    <property type="protein sequence ID" value="MCW9706281.1"/>
    <property type="molecule type" value="Genomic_DNA"/>
</dbReference>
<dbReference type="InterPro" id="IPR000064">
    <property type="entry name" value="NLP_P60_dom"/>
</dbReference>
<dbReference type="Pfam" id="PF00877">
    <property type="entry name" value="NLPC_P60"/>
    <property type="match status" value="1"/>
</dbReference>
<protein>
    <submittedName>
        <fullName evidence="7">C40 family peptidase</fullName>
    </submittedName>
</protein>
<evidence type="ECO:0000313" key="7">
    <source>
        <dbReference type="EMBL" id="MCW9706281.1"/>
    </source>
</evidence>
<gene>
    <name evidence="7" type="ORF">J6I44_05425</name>
</gene>
<keyword evidence="3" id="KW-0732">Signal</keyword>
<dbReference type="PANTHER" id="PTHR47360:SF1">
    <property type="entry name" value="ENDOPEPTIDASE NLPC-RELATED"/>
    <property type="match status" value="1"/>
</dbReference>
<reference evidence="7 8" key="1">
    <citation type="submission" date="2021-03" db="EMBL/GenBank/DDBJ databases">
        <title>Aliifodinibius sp. nov., a new bacterium isolated from saline soil.</title>
        <authorList>
            <person name="Galisteo C."/>
            <person name="De La Haba R."/>
            <person name="Sanchez-Porro C."/>
            <person name="Ventosa A."/>
        </authorList>
    </citation>
    <scope>NUCLEOTIDE SEQUENCE [LARGE SCALE GENOMIC DNA]</scope>
    <source>
        <strain evidence="7 8">1BSP15-2V2</strain>
    </source>
</reference>
<proteinExistence type="inferred from homology"/>
<dbReference type="Gene3D" id="3.90.1720.10">
    <property type="entry name" value="endopeptidase domain like (from Nostoc punctiforme)"/>
    <property type="match status" value="1"/>
</dbReference>
<dbReference type="PANTHER" id="PTHR47360">
    <property type="entry name" value="MUREIN DD-ENDOPEPTIDASE MEPS/MUREIN LD-CARBOXYPEPTIDASE"/>
    <property type="match status" value="1"/>
</dbReference>
<sequence length="205" mass="23091">MTATAFARYKNSYTADANNPNDVNPPSMDIGLETFLSTVNFNFHSIAYTLKFSIHKHPILKGANSAAFLNSGIYGFSSLKTLLSQAFKEWKGTPYLYGGNSSAGVDCSAFIQKVFREYFDMKLPRTTRQQIDKGKSISKYDLRAGDLVFFRTSHTRLHVGVLLNQKNFIHASSSEGVTISSLDNNYWMGKYLDGRRILTNELLTW</sequence>
<dbReference type="InterPro" id="IPR052062">
    <property type="entry name" value="Murein_DD/LD_carboxypeptidase"/>
</dbReference>
<keyword evidence="8" id="KW-1185">Reference proteome</keyword>
<evidence type="ECO:0000256" key="2">
    <source>
        <dbReference type="ARBA" id="ARBA00022670"/>
    </source>
</evidence>
<evidence type="ECO:0000313" key="8">
    <source>
        <dbReference type="Proteomes" id="UP001207918"/>
    </source>
</evidence>
<comment type="similarity">
    <text evidence="1">Belongs to the peptidase C40 family.</text>
</comment>
<evidence type="ECO:0000256" key="3">
    <source>
        <dbReference type="ARBA" id="ARBA00022729"/>
    </source>
</evidence>
<evidence type="ECO:0000259" key="6">
    <source>
        <dbReference type="PROSITE" id="PS51935"/>
    </source>
</evidence>
<dbReference type="RefSeq" id="WP_265764985.1">
    <property type="nucleotide sequence ID" value="NZ_JAGGJA010000003.1"/>
</dbReference>
<dbReference type="Proteomes" id="UP001207918">
    <property type="component" value="Unassembled WGS sequence"/>
</dbReference>
<name>A0ABT3PK01_9BACT</name>
<dbReference type="InterPro" id="IPR038765">
    <property type="entry name" value="Papain-like_cys_pep_sf"/>
</dbReference>